<gene>
    <name evidence="3" type="ORF">D7003_08000</name>
</gene>
<evidence type="ECO:0000313" key="4">
    <source>
        <dbReference type="Proteomes" id="UP000273807"/>
    </source>
</evidence>
<feature type="compositionally biased region" description="Low complexity" evidence="1">
    <location>
        <begin position="676"/>
        <end position="688"/>
    </location>
</feature>
<feature type="transmembrane region" description="Helical" evidence="2">
    <location>
        <begin position="384"/>
        <end position="401"/>
    </location>
</feature>
<reference evidence="3 4" key="1">
    <citation type="submission" date="2018-10" db="EMBL/GenBank/DDBJ databases">
        <title>Genome sequencing of Arthrobacter oryzae TNB02.</title>
        <authorList>
            <person name="Cho Y.-J."/>
            <person name="Cho A."/>
            <person name="Kim O.-S."/>
        </authorList>
    </citation>
    <scope>NUCLEOTIDE SEQUENCE [LARGE SCALE GENOMIC DNA]</scope>
    <source>
        <strain evidence="3 4">TNB02</strain>
    </source>
</reference>
<sequence length="688" mass="73836">MRPPIGLTPQGRGVQLGLKLGGAGSPGKAPEGPMWITSDLATEQFSLAYQQSHRCQDLRGVPRRFPPSPLGRRHTAETAADVGTARNSKGRRGTASGSARQGRIFEPKTRWPYHQHGAGQSPYPFAAGCRDRHAGPFRPDAQRRTTRLLLPKRCSETMKSPSRRAPRPVPHQRADNAPRLTRRFGVTFLVLSLLTTLWSLASPLMSVPDEPAHTVKAAAVARGQFLGTSGETQGEVLNVVVPKYIADVPELACYRFKVNVTADCAPRLNPDDRYPAVAGTSAGNYNPLYYLVVGMGSRGISGEPAIYAMRILSGLLTSLFLAATVLAATQFTRRKWPFVAAGVAITPMVLYLSGAVNPNALEIVTASAVFMNLALVLDNARDLGRVRFNIVAVGVAAAVLANTRALSLLWLALAVIAALLMFPPKDLLLIARNKLVLGMTGLIAIAAAAGLVWLQRSNTLASLLGVPNTITPEQAFGTMVYRTFDFAAAYVAQLGWLDTNGPNGVYVWWSFLMVALMVMAITVQGLRIRLGFIVLFVAALAIPPILQSQVINELGYIWQGRYILPVIVPMLLAAGVALRFRDLPDSPFARRLAGWVIGLSIAAHTTVFANALRRYGVGIFDEANWGDMFGAAKWEPPLGWLALTAAYLVVTAVAGVLFHRHLFTPDATAADGGTHGPSSVSAPAPGPA</sequence>
<feature type="transmembrane region" description="Helical" evidence="2">
    <location>
        <begin position="506"/>
        <end position="523"/>
    </location>
</feature>
<dbReference type="Pfam" id="PF09913">
    <property type="entry name" value="DUF2142"/>
    <property type="match status" value="1"/>
</dbReference>
<feature type="transmembrane region" description="Helical" evidence="2">
    <location>
        <begin position="435"/>
        <end position="454"/>
    </location>
</feature>
<keyword evidence="2" id="KW-1133">Transmembrane helix</keyword>
<feature type="transmembrane region" description="Helical" evidence="2">
    <location>
        <begin position="562"/>
        <end position="580"/>
    </location>
</feature>
<evidence type="ECO:0000256" key="2">
    <source>
        <dbReference type="SAM" id="Phobius"/>
    </source>
</evidence>
<evidence type="ECO:0000313" key="3">
    <source>
        <dbReference type="EMBL" id="RNL57108.1"/>
    </source>
</evidence>
<comment type="caution">
    <text evidence="3">The sequence shown here is derived from an EMBL/GenBank/DDBJ whole genome shotgun (WGS) entry which is preliminary data.</text>
</comment>
<feature type="transmembrane region" description="Helical" evidence="2">
    <location>
        <begin position="530"/>
        <end position="550"/>
    </location>
</feature>
<feature type="transmembrane region" description="Helical" evidence="2">
    <location>
        <begin position="336"/>
        <end position="354"/>
    </location>
</feature>
<dbReference type="AlphaFoldDB" id="A0A3N0C428"/>
<feature type="transmembrane region" description="Helical" evidence="2">
    <location>
        <begin position="407"/>
        <end position="423"/>
    </location>
</feature>
<protein>
    <submittedName>
        <fullName evidence="3">DUF2142 domain-containing protein</fullName>
    </submittedName>
</protein>
<dbReference type="OrthoDB" id="3218260at2"/>
<feature type="region of interest" description="Disordered" evidence="1">
    <location>
        <begin position="156"/>
        <end position="175"/>
    </location>
</feature>
<feature type="transmembrane region" description="Helical" evidence="2">
    <location>
        <begin position="638"/>
        <end position="658"/>
    </location>
</feature>
<name>A0A3N0C428_9MICC</name>
<feature type="transmembrane region" description="Helical" evidence="2">
    <location>
        <begin position="305"/>
        <end position="329"/>
    </location>
</feature>
<dbReference type="Proteomes" id="UP000273807">
    <property type="component" value="Unassembled WGS sequence"/>
</dbReference>
<accession>A0A3N0C428</accession>
<dbReference type="InterPro" id="IPR018674">
    <property type="entry name" value="DUF2142_membrane"/>
</dbReference>
<organism evidence="3 4">
    <name type="scientific">Arthrobacter oryzae</name>
    <dbReference type="NCBI Taxonomy" id="409290"/>
    <lineage>
        <taxon>Bacteria</taxon>
        <taxon>Bacillati</taxon>
        <taxon>Actinomycetota</taxon>
        <taxon>Actinomycetes</taxon>
        <taxon>Micrococcales</taxon>
        <taxon>Micrococcaceae</taxon>
        <taxon>Arthrobacter</taxon>
    </lineage>
</organism>
<proteinExistence type="predicted"/>
<dbReference type="EMBL" id="RBED01000083">
    <property type="protein sequence ID" value="RNL57108.1"/>
    <property type="molecule type" value="Genomic_DNA"/>
</dbReference>
<feature type="region of interest" description="Disordered" evidence="1">
    <location>
        <begin position="669"/>
        <end position="688"/>
    </location>
</feature>
<keyword evidence="2" id="KW-0472">Membrane</keyword>
<keyword evidence="2" id="KW-0812">Transmembrane</keyword>
<feature type="region of interest" description="Disordered" evidence="1">
    <location>
        <begin position="59"/>
        <end position="117"/>
    </location>
</feature>
<keyword evidence="4" id="KW-1185">Reference proteome</keyword>
<feature type="transmembrane region" description="Helical" evidence="2">
    <location>
        <begin position="592"/>
        <end position="612"/>
    </location>
</feature>
<evidence type="ECO:0000256" key="1">
    <source>
        <dbReference type="SAM" id="MobiDB-lite"/>
    </source>
</evidence>
<feature type="transmembrane region" description="Helical" evidence="2">
    <location>
        <begin position="360"/>
        <end position="377"/>
    </location>
</feature>